<evidence type="ECO:0000256" key="1">
    <source>
        <dbReference type="SAM" id="Phobius"/>
    </source>
</evidence>
<sequence length="159" mass="17322">MTVSGSEMYANIKEGSWFTQFGNGCNPWMARYVYGSFFLIANLLAWAVRDYGYTTFKSMQSRSTGPFRSGSEPTQSASAIIGGRNWPETASAEETVLSSAPMLWGLRVELEESIMGGGRGVTMVPCHCQILDQGFADGTDMVGPTAIEVRRPSLQPLSD</sequence>
<keyword evidence="1" id="KW-0812">Transmembrane</keyword>
<keyword evidence="1" id="KW-0472">Membrane</keyword>
<accession>A0A484KZF2</accession>
<proteinExistence type="predicted"/>
<name>A0A484KZF2_9ASTE</name>
<keyword evidence="1" id="KW-1133">Transmembrane helix</keyword>
<protein>
    <submittedName>
        <fullName evidence="2">Uncharacterized protein</fullName>
    </submittedName>
</protein>
<organism evidence="2 3">
    <name type="scientific">Cuscuta campestris</name>
    <dbReference type="NCBI Taxonomy" id="132261"/>
    <lineage>
        <taxon>Eukaryota</taxon>
        <taxon>Viridiplantae</taxon>
        <taxon>Streptophyta</taxon>
        <taxon>Embryophyta</taxon>
        <taxon>Tracheophyta</taxon>
        <taxon>Spermatophyta</taxon>
        <taxon>Magnoliopsida</taxon>
        <taxon>eudicotyledons</taxon>
        <taxon>Gunneridae</taxon>
        <taxon>Pentapetalae</taxon>
        <taxon>asterids</taxon>
        <taxon>lamiids</taxon>
        <taxon>Solanales</taxon>
        <taxon>Convolvulaceae</taxon>
        <taxon>Cuscuteae</taxon>
        <taxon>Cuscuta</taxon>
        <taxon>Cuscuta subgen. Grammica</taxon>
        <taxon>Cuscuta sect. Cleistogrammica</taxon>
    </lineage>
</organism>
<dbReference type="Proteomes" id="UP000595140">
    <property type="component" value="Unassembled WGS sequence"/>
</dbReference>
<evidence type="ECO:0000313" key="3">
    <source>
        <dbReference type="Proteomes" id="UP000595140"/>
    </source>
</evidence>
<dbReference type="EMBL" id="OOIL02000669">
    <property type="protein sequence ID" value="VFQ68052.1"/>
    <property type="molecule type" value="Genomic_DNA"/>
</dbReference>
<gene>
    <name evidence="2" type="ORF">CCAM_LOCUS9828</name>
</gene>
<feature type="transmembrane region" description="Helical" evidence="1">
    <location>
        <begin position="32"/>
        <end position="52"/>
    </location>
</feature>
<evidence type="ECO:0000313" key="2">
    <source>
        <dbReference type="EMBL" id="VFQ68052.1"/>
    </source>
</evidence>
<keyword evidence="3" id="KW-1185">Reference proteome</keyword>
<reference evidence="2 3" key="1">
    <citation type="submission" date="2018-04" db="EMBL/GenBank/DDBJ databases">
        <authorList>
            <person name="Vogel A."/>
        </authorList>
    </citation>
    <scope>NUCLEOTIDE SEQUENCE [LARGE SCALE GENOMIC DNA]</scope>
</reference>
<dbReference type="OrthoDB" id="5963193at2759"/>
<dbReference type="AlphaFoldDB" id="A0A484KZF2"/>